<evidence type="ECO:0000313" key="2">
    <source>
        <dbReference type="Proteomes" id="UP000054653"/>
    </source>
</evidence>
<reference evidence="1 2" key="1">
    <citation type="submission" date="2015-01" db="EMBL/GenBank/DDBJ databases">
        <title>Evolution of Trichinella species and genotypes.</title>
        <authorList>
            <person name="Korhonen P.K."/>
            <person name="Edoardo P."/>
            <person name="Giuseppe L.R."/>
            <person name="Gasser R.B."/>
        </authorList>
    </citation>
    <scope>NUCLEOTIDE SEQUENCE [LARGE SCALE GENOMIC DNA]</scope>
    <source>
        <strain evidence="1">ISS120</strain>
    </source>
</reference>
<accession>A0A0V1CTC7</accession>
<protein>
    <submittedName>
        <fullName evidence="1">Uncharacterized protein</fullName>
    </submittedName>
</protein>
<dbReference type="EMBL" id="JYDI01000103">
    <property type="protein sequence ID" value="KRY52522.1"/>
    <property type="molecule type" value="Genomic_DNA"/>
</dbReference>
<proteinExistence type="predicted"/>
<feature type="non-terminal residue" evidence="1">
    <location>
        <position position="1"/>
    </location>
</feature>
<name>A0A0V1CTC7_TRIBR</name>
<dbReference type="Proteomes" id="UP000054653">
    <property type="component" value="Unassembled WGS sequence"/>
</dbReference>
<comment type="caution">
    <text evidence="1">The sequence shown here is derived from an EMBL/GenBank/DDBJ whole genome shotgun (WGS) entry which is preliminary data.</text>
</comment>
<keyword evidence="2" id="KW-1185">Reference proteome</keyword>
<evidence type="ECO:0000313" key="1">
    <source>
        <dbReference type="EMBL" id="KRY52522.1"/>
    </source>
</evidence>
<sequence length="71" mass="8246">LIPSLTPIHSHKNCKIIRRFLQYLSKYASIKRATSIWNVQRQTNAYMVNRRPLKFAGAYLNTQESEPIATP</sequence>
<organism evidence="1 2">
    <name type="scientific">Trichinella britovi</name>
    <name type="common">Parasitic roundworm</name>
    <dbReference type="NCBI Taxonomy" id="45882"/>
    <lineage>
        <taxon>Eukaryota</taxon>
        <taxon>Metazoa</taxon>
        <taxon>Ecdysozoa</taxon>
        <taxon>Nematoda</taxon>
        <taxon>Enoplea</taxon>
        <taxon>Dorylaimia</taxon>
        <taxon>Trichinellida</taxon>
        <taxon>Trichinellidae</taxon>
        <taxon>Trichinella</taxon>
    </lineage>
</organism>
<gene>
    <name evidence="1" type="ORF">T03_13596</name>
</gene>
<dbReference type="AlphaFoldDB" id="A0A0V1CTC7"/>